<dbReference type="Pfam" id="PF07669">
    <property type="entry name" value="Eco57I"/>
    <property type="match status" value="1"/>
</dbReference>
<evidence type="ECO:0000256" key="6">
    <source>
        <dbReference type="ARBA" id="ARBA00047942"/>
    </source>
</evidence>
<organism evidence="8 9">
    <name type="scientific">Sorangium cellulosum</name>
    <name type="common">Polyangium cellulosum</name>
    <dbReference type="NCBI Taxonomy" id="56"/>
    <lineage>
        <taxon>Bacteria</taxon>
        <taxon>Pseudomonadati</taxon>
        <taxon>Myxococcota</taxon>
        <taxon>Polyangia</taxon>
        <taxon>Polyangiales</taxon>
        <taxon>Polyangiaceae</taxon>
        <taxon>Sorangium</taxon>
    </lineage>
</organism>
<evidence type="ECO:0000256" key="4">
    <source>
        <dbReference type="ARBA" id="ARBA00022679"/>
    </source>
</evidence>
<evidence type="ECO:0000256" key="5">
    <source>
        <dbReference type="ARBA" id="ARBA00022691"/>
    </source>
</evidence>
<dbReference type="GO" id="GO:0006304">
    <property type="term" value="P:DNA modification"/>
    <property type="evidence" value="ECO:0007669"/>
    <property type="project" value="InterPro"/>
</dbReference>
<keyword evidence="3 8" id="KW-0489">Methyltransferase</keyword>
<dbReference type="EMBL" id="CP012673">
    <property type="protein sequence ID" value="AUX48561.1"/>
    <property type="molecule type" value="Genomic_DNA"/>
</dbReference>
<evidence type="ECO:0000313" key="9">
    <source>
        <dbReference type="Proteomes" id="UP000238348"/>
    </source>
</evidence>
<dbReference type="InterPro" id="IPR029063">
    <property type="entry name" value="SAM-dependent_MTases_sf"/>
</dbReference>
<dbReference type="PRINTS" id="PR00507">
    <property type="entry name" value="N12N6MTFRASE"/>
</dbReference>
<evidence type="ECO:0000313" key="8">
    <source>
        <dbReference type="EMBL" id="AUX48561.1"/>
    </source>
</evidence>
<dbReference type="InterPro" id="IPR050953">
    <property type="entry name" value="N4_N6_ade-DNA_methylase"/>
</dbReference>
<evidence type="ECO:0000259" key="7">
    <source>
        <dbReference type="Pfam" id="PF07669"/>
    </source>
</evidence>
<evidence type="ECO:0000256" key="2">
    <source>
        <dbReference type="ARBA" id="ARBA00011900"/>
    </source>
</evidence>
<dbReference type="EC" id="2.1.1.72" evidence="2"/>
<gene>
    <name evidence="8" type="primary">smtA</name>
    <name evidence="8" type="ORF">SOCE26_100990</name>
</gene>
<dbReference type="REBASE" id="232784">
    <property type="entry name" value="M.Sce26ORF100990P"/>
</dbReference>
<dbReference type="GO" id="GO:0032259">
    <property type="term" value="P:methylation"/>
    <property type="evidence" value="ECO:0007669"/>
    <property type="project" value="UniProtKB-KW"/>
</dbReference>
<dbReference type="InterPro" id="IPR011639">
    <property type="entry name" value="MethylTrfase_TaqI-like_dom"/>
</dbReference>
<dbReference type="Proteomes" id="UP000238348">
    <property type="component" value="Chromosome"/>
</dbReference>
<dbReference type="OrthoDB" id="9761012at2"/>
<name>A0A2L0FAL4_SORCE</name>
<proteinExistence type="inferred from homology"/>
<accession>A0A2L0FAL4</accession>
<reference evidence="8 9" key="1">
    <citation type="submission" date="2015-09" db="EMBL/GenBank/DDBJ databases">
        <title>Sorangium comparison.</title>
        <authorList>
            <person name="Zaburannyi N."/>
            <person name="Bunk B."/>
            <person name="Overmann J."/>
            <person name="Mueller R."/>
        </authorList>
    </citation>
    <scope>NUCLEOTIDE SEQUENCE [LARGE SCALE GENOMIC DNA]</scope>
    <source>
        <strain evidence="8 9">So ce26</strain>
    </source>
</reference>
<feature type="domain" description="Type II methyltransferase M.TaqI-like" evidence="7">
    <location>
        <begin position="151"/>
        <end position="236"/>
    </location>
</feature>
<dbReference type="CDD" id="cd02440">
    <property type="entry name" value="AdoMet_MTases"/>
    <property type="match status" value="1"/>
</dbReference>
<dbReference type="PANTHER" id="PTHR33841">
    <property type="entry name" value="DNA METHYLTRANSFERASE YEEA-RELATED"/>
    <property type="match status" value="1"/>
</dbReference>
<keyword evidence="5" id="KW-0949">S-adenosyl-L-methionine</keyword>
<evidence type="ECO:0000256" key="3">
    <source>
        <dbReference type="ARBA" id="ARBA00022603"/>
    </source>
</evidence>
<comment type="similarity">
    <text evidence="1">Belongs to the N(4)/N(6)-methyltransferase family.</text>
</comment>
<keyword evidence="4 8" id="KW-0808">Transferase</keyword>
<dbReference type="Gene3D" id="3.40.50.150">
    <property type="entry name" value="Vaccinia Virus protein VP39"/>
    <property type="match status" value="1"/>
</dbReference>
<protein>
    <recommendedName>
        <fullName evidence="2">site-specific DNA-methyltransferase (adenine-specific)</fullName>
        <ecNumber evidence="2">2.1.1.72</ecNumber>
    </recommendedName>
</protein>
<dbReference type="GO" id="GO:0009007">
    <property type="term" value="F:site-specific DNA-methyltransferase (adenine-specific) activity"/>
    <property type="evidence" value="ECO:0007669"/>
    <property type="project" value="UniProtKB-EC"/>
</dbReference>
<evidence type="ECO:0000256" key="1">
    <source>
        <dbReference type="ARBA" id="ARBA00006594"/>
    </source>
</evidence>
<sequence length="516" mass="54625">MSAAIEVRRAPPSSLLGAVDLHRAEACRHLDPARRSALGQFLTPPPVASFMASLFQQLGPSVRLLDAGAGVGTLTAALVAEACSRPAPPAEIHAVGYELDPDFVKLLSESMAACRAACRPLGITFHGRAVQADFITHAVEELAGPGPHARFTHAILNPPYRKLGAGSAARRALRRAGIETTNLYTAFLALAVRALAPGGELCAITPRSFCSGPYFRPFRALFLREVSLRRVHVFESRTAAFADDGVLQENVVFCGVKGAAPGAVLVSSSDGPGDAPTAAREVPYEEVVRPGDPELFIRVVPDRAGQRAADVLAGLPARLADLGLSVSTGKVVDFRARGFLRADPGADTAPLIYPAHLDAGSVRWPKPGRKPNALVDCAATAKLWMPSGTYVVVKRFSSKEERRRITAAVLDPAAVPGARVGFENHLNVFHRGGGGLPPLLARGVCAFLSSTLVDTCFRQWSGHTQVNATDLRNLAYPAMTAIERLGACVPLGPASQREIDRAVEEVIGFSGRAATL</sequence>
<dbReference type="AlphaFoldDB" id="A0A2L0FAL4"/>
<dbReference type="PANTHER" id="PTHR33841:SF5">
    <property type="entry name" value="DNA METHYLASE (MODIFICATION METHYLASE) (METHYLTRANSFERASE)-RELATED"/>
    <property type="match status" value="1"/>
</dbReference>
<dbReference type="RefSeq" id="WP_104986400.1">
    <property type="nucleotide sequence ID" value="NZ_CP012673.1"/>
</dbReference>
<dbReference type="SUPFAM" id="SSF53335">
    <property type="entry name" value="S-adenosyl-L-methionine-dependent methyltransferases"/>
    <property type="match status" value="1"/>
</dbReference>
<comment type="catalytic activity">
    <reaction evidence="6">
        <text>a 2'-deoxyadenosine in DNA + S-adenosyl-L-methionine = an N(6)-methyl-2'-deoxyadenosine in DNA + S-adenosyl-L-homocysteine + H(+)</text>
        <dbReference type="Rhea" id="RHEA:15197"/>
        <dbReference type="Rhea" id="RHEA-COMP:12418"/>
        <dbReference type="Rhea" id="RHEA-COMP:12419"/>
        <dbReference type="ChEBI" id="CHEBI:15378"/>
        <dbReference type="ChEBI" id="CHEBI:57856"/>
        <dbReference type="ChEBI" id="CHEBI:59789"/>
        <dbReference type="ChEBI" id="CHEBI:90615"/>
        <dbReference type="ChEBI" id="CHEBI:90616"/>
        <dbReference type="EC" id="2.1.1.72"/>
    </reaction>
</comment>